<keyword evidence="2" id="KW-1185">Reference proteome</keyword>
<dbReference type="InterPro" id="IPR007715">
    <property type="entry name" value="Coq4"/>
</dbReference>
<evidence type="ECO:0000313" key="1">
    <source>
        <dbReference type="EMBL" id="GAD49520.1"/>
    </source>
</evidence>
<dbReference type="Proteomes" id="UP000016568">
    <property type="component" value="Unassembled WGS sequence"/>
</dbReference>
<evidence type="ECO:0008006" key="3">
    <source>
        <dbReference type="Google" id="ProtNLM"/>
    </source>
</evidence>
<dbReference type="GO" id="GO:0006744">
    <property type="term" value="P:ubiquinone biosynthetic process"/>
    <property type="evidence" value="ECO:0007669"/>
    <property type="project" value="InterPro"/>
</dbReference>
<name>U2YLI5_9SPHN</name>
<proteinExistence type="predicted"/>
<sequence>MATEAQVGAGEREYFNGAIRKVETDSSILVSSSKYLNSPELRALIAQEMLRRNGADLPNTAYIPEVVQILQNLEDMPRIMQLFEEEKARLPDFKAWLEGRNLANFTIEQVKDCKPGTLGALLHKFMVESGYELDIFYREVQVVNDFTFYLRQTALTHDIEHMITGFGPNHGGEVALLNANLHARSLYFHPELAAFFNRVQTYLKAKTIMKDGLHYPEAMVLNLEAEYRGAVQGRNWKVPLMVVDWRKYVDWQVEDIRKELNITPVIDDGIWDDTNKLVDEGHPEYLEAAE</sequence>
<organism evidence="1 2">
    <name type="scientific">Caenibius tardaugens NBRC 16725</name>
    <dbReference type="NCBI Taxonomy" id="1219035"/>
    <lineage>
        <taxon>Bacteria</taxon>
        <taxon>Pseudomonadati</taxon>
        <taxon>Pseudomonadota</taxon>
        <taxon>Alphaproteobacteria</taxon>
        <taxon>Sphingomonadales</taxon>
        <taxon>Erythrobacteraceae</taxon>
        <taxon>Caenibius</taxon>
    </lineage>
</organism>
<reference evidence="1 2" key="1">
    <citation type="submission" date="2013-09" db="EMBL/GenBank/DDBJ databases">
        <title>Whole genome shotgun sequence of Novosphingobium tardaugens NBRC 16725.</title>
        <authorList>
            <person name="Isaki S."/>
            <person name="Hosoyama A."/>
            <person name="Tsuchikane K."/>
            <person name="Katsumata H."/>
            <person name="Ando Y."/>
            <person name="Yamazaki S."/>
            <person name="Fujita N."/>
        </authorList>
    </citation>
    <scope>NUCLEOTIDE SEQUENCE [LARGE SCALE GENOMIC DNA]</scope>
    <source>
        <strain evidence="1 2">NBRC 16725</strain>
    </source>
</reference>
<accession>U2YLI5</accession>
<dbReference type="eggNOG" id="COG5031">
    <property type="taxonomic scope" value="Bacteria"/>
</dbReference>
<dbReference type="AlphaFoldDB" id="U2YLI5"/>
<evidence type="ECO:0000313" key="2">
    <source>
        <dbReference type="Proteomes" id="UP000016568"/>
    </source>
</evidence>
<dbReference type="Pfam" id="PF05019">
    <property type="entry name" value="Coq4"/>
    <property type="match status" value="1"/>
</dbReference>
<dbReference type="KEGG" id="ntd:EGO55_13465"/>
<dbReference type="OrthoDB" id="7491298at2"/>
<comment type="caution">
    <text evidence="1">The sequence shown here is derived from an EMBL/GenBank/DDBJ whole genome shotgun (WGS) entry which is preliminary data.</text>
</comment>
<gene>
    <name evidence="1" type="ORF">NT2_05_04410</name>
</gene>
<dbReference type="RefSeq" id="WP_021690426.1">
    <property type="nucleotide sequence ID" value="NZ_BASZ01000005.1"/>
</dbReference>
<protein>
    <recommendedName>
        <fullName evidence="3">Ubiquinone biosynthesis protein Coq4</fullName>
    </recommendedName>
</protein>
<dbReference type="EMBL" id="BASZ01000005">
    <property type="protein sequence ID" value="GAD49520.1"/>
    <property type="molecule type" value="Genomic_DNA"/>
</dbReference>